<dbReference type="AlphaFoldDB" id="A0A0U1LZR5"/>
<protein>
    <recommendedName>
        <fullName evidence="5">Metallo-beta-lactamase domain-containing protein</fullName>
    </recommendedName>
</protein>
<evidence type="ECO:0000256" key="1">
    <source>
        <dbReference type="ARBA" id="ARBA00007749"/>
    </source>
</evidence>
<dbReference type="CDD" id="cd07730">
    <property type="entry name" value="metallo-hydrolase-like_MBL-fold"/>
    <property type="match status" value="1"/>
</dbReference>
<feature type="domain" description="Metallo-beta-lactamase" evidence="5">
    <location>
        <begin position="46"/>
        <end position="271"/>
    </location>
</feature>
<keyword evidence="7" id="KW-1185">Reference proteome</keyword>
<dbReference type="OMA" id="WSHAHID"/>
<accession>A0A0U1LZR5</accession>
<dbReference type="GO" id="GO:0046872">
    <property type="term" value="F:metal ion binding"/>
    <property type="evidence" value="ECO:0007669"/>
    <property type="project" value="UniProtKB-KW"/>
</dbReference>
<dbReference type="STRING" id="28573.A0A0U1LZR5"/>
<dbReference type="SMART" id="SM00849">
    <property type="entry name" value="Lactamase_B"/>
    <property type="match status" value="1"/>
</dbReference>
<organism evidence="6 7">
    <name type="scientific">Talaromyces islandicus</name>
    <name type="common">Penicillium islandicum</name>
    <dbReference type="NCBI Taxonomy" id="28573"/>
    <lineage>
        <taxon>Eukaryota</taxon>
        <taxon>Fungi</taxon>
        <taxon>Dikarya</taxon>
        <taxon>Ascomycota</taxon>
        <taxon>Pezizomycotina</taxon>
        <taxon>Eurotiomycetes</taxon>
        <taxon>Eurotiomycetidae</taxon>
        <taxon>Eurotiales</taxon>
        <taxon>Trichocomaceae</taxon>
        <taxon>Talaromyces</taxon>
        <taxon>Talaromyces sect. Islandici</taxon>
    </lineage>
</organism>
<dbReference type="SUPFAM" id="SSF56281">
    <property type="entry name" value="Metallo-hydrolase/oxidoreductase"/>
    <property type="match status" value="1"/>
</dbReference>
<evidence type="ECO:0000259" key="5">
    <source>
        <dbReference type="SMART" id="SM00849"/>
    </source>
</evidence>
<keyword evidence="2" id="KW-0479">Metal-binding</keyword>
<dbReference type="EMBL" id="CVMT01000005">
    <property type="protein sequence ID" value="CRG88787.1"/>
    <property type="molecule type" value="Genomic_DNA"/>
</dbReference>
<evidence type="ECO:0000256" key="2">
    <source>
        <dbReference type="ARBA" id="ARBA00022723"/>
    </source>
</evidence>
<comment type="similarity">
    <text evidence="1">Belongs to the metallo-beta-lactamase superfamily.</text>
</comment>
<dbReference type="PANTHER" id="PTHR42978:SF5">
    <property type="entry name" value="METALLO-BETA-LACTAMASE DOMAIN-CONTAINING PROTEIN"/>
    <property type="match status" value="1"/>
</dbReference>
<dbReference type="OrthoDB" id="10250730at2759"/>
<keyword evidence="3" id="KW-0378">Hydrolase</keyword>
<dbReference type="Gene3D" id="3.60.15.10">
    <property type="entry name" value="Ribonuclease Z/Hydroxyacylglutathione hydrolase-like"/>
    <property type="match status" value="1"/>
</dbReference>
<evidence type="ECO:0000313" key="6">
    <source>
        <dbReference type="EMBL" id="CRG88787.1"/>
    </source>
</evidence>
<evidence type="ECO:0000313" key="7">
    <source>
        <dbReference type="Proteomes" id="UP000054383"/>
    </source>
</evidence>
<dbReference type="InterPro" id="IPR036866">
    <property type="entry name" value="RibonucZ/Hydroxyglut_hydro"/>
</dbReference>
<proteinExistence type="inferred from homology"/>
<dbReference type="Pfam" id="PF00753">
    <property type="entry name" value="Lactamase_B"/>
    <property type="match status" value="1"/>
</dbReference>
<dbReference type="PANTHER" id="PTHR42978">
    <property type="entry name" value="QUORUM-QUENCHING LACTONASE YTNP-RELATED-RELATED"/>
    <property type="match status" value="1"/>
</dbReference>
<name>A0A0U1LZR5_TALIS</name>
<dbReference type="Proteomes" id="UP000054383">
    <property type="component" value="Unassembled WGS sequence"/>
</dbReference>
<gene>
    <name evidence="6" type="ORF">PISL3812_05822</name>
</gene>
<dbReference type="GO" id="GO:0016787">
    <property type="term" value="F:hydrolase activity"/>
    <property type="evidence" value="ECO:0007669"/>
    <property type="project" value="UniProtKB-KW"/>
</dbReference>
<evidence type="ECO:0000256" key="4">
    <source>
        <dbReference type="ARBA" id="ARBA00022833"/>
    </source>
</evidence>
<dbReference type="InterPro" id="IPR001279">
    <property type="entry name" value="Metallo-B-lactamas"/>
</dbReference>
<keyword evidence="4" id="KW-0862">Zinc</keyword>
<sequence>MGPNLVLPQSKGSTVDVSIIHGGRTTVPTLYVFQNKIPGHDVLDIPCYSFLVENKKQGKKVLFDLGIMKAWKEKQPPTILGQIEFAKAVMDVEKDVAEQLKEAKVPLESINAIIWSHHHIDHTGDPSLFPASTALVVGPGFKSNSTTFPGYPENQEALVANDAFAGRELIELNFSTDLKIGGFPAVDYFGDGSFYILQAQGHTHDHISALARTSDDKFVFLGGDVAHHPGEYRPTAHLPLPGTIQPSPFSTPTPPTSSCPGALFEECHPAKGTSKDYRTTPFYELNPAMNVSLPDAIESVNKMEAFDASPDVFVIIAHDTSLLDVLPFFPKTISNWDSANHKSIGTWRFLKDFGVAIKPQKIEGN</sequence>
<evidence type="ECO:0000256" key="3">
    <source>
        <dbReference type="ARBA" id="ARBA00022801"/>
    </source>
</evidence>
<reference evidence="6 7" key="1">
    <citation type="submission" date="2015-04" db="EMBL/GenBank/DDBJ databases">
        <authorList>
            <person name="Syromyatnikov M.Y."/>
            <person name="Popov V.N."/>
        </authorList>
    </citation>
    <scope>NUCLEOTIDE SEQUENCE [LARGE SCALE GENOMIC DNA]</scope>
    <source>
        <strain evidence="6">WF-38-12</strain>
    </source>
</reference>
<dbReference type="InterPro" id="IPR051013">
    <property type="entry name" value="MBL_superfamily_lactonases"/>
</dbReference>